<dbReference type="PANTHER" id="PTHR46796">
    <property type="entry name" value="HTH-TYPE TRANSCRIPTIONAL ACTIVATOR RHAS-RELATED"/>
    <property type="match status" value="1"/>
</dbReference>
<dbReference type="SMART" id="SM00342">
    <property type="entry name" value="HTH_ARAC"/>
    <property type="match status" value="1"/>
</dbReference>
<dbReference type="PROSITE" id="PS01124">
    <property type="entry name" value="HTH_ARAC_FAMILY_2"/>
    <property type="match status" value="1"/>
</dbReference>
<name>A0ABW2E9P2_9ACTN</name>
<organism evidence="5 6">
    <name type="scientific">Streptomyces viridiviolaceus</name>
    <dbReference type="NCBI Taxonomy" id="68282"/>
    <lineage>
        <taxon>Bacteria</taxon>
        <taxon>Bacillati</taxon>
        <taxon>Actinomycetota</taxon>
        <taxon>Actinomycetes</taxon>
        <taxon>Kitasatosporales</taxon>
        <taxon>Streptomycetaceae</taxon>
        <taxon>Streptomyces</taxon>
    </lineage>
</organism>
<dbReference type="Proteomes" id="UP001596409">
    <property type="component" value="Unassembled WGS sequence"/>
</dbReference>
<dbReference type="PANTHER" id="PTHR46796:SF6">
    <property type="entry name" value="ARAC SUBFAMILY"/>
    <property type="match status" value="1"/>
</dbReference>
<keyword evidence="1" id="KW-0805">Transcription regulation</keyword>
<dbReference type="Gene3D" id="1.10.10.60">
    <property type="entry name" value="Homeodomain-like"/>
    <property type="match status" value="1"/>
</dbReference>
<keyword evidence="3" id="KW-0804">Transcription</keyword>
<evidence type="ECO:0000313" key="5">
    <source>
        <dbReference type="EMBL" id="MFC7016703.1"/>
    </source>
</evidence>
<accession>A0ABW2E9P2</accession>
<dbReference type="RefSeq" id="WP_189872418.1">
    <property type="nucleotide sequence ID" value="NZ_BMWA01000010.1"/>
</dbReference>
<sequence>MAELGLADTVGMLRRSGVRTRHSSAGLGWERLYLSAQEEQPYRAAFAPAPTHLVILHLNGPVTVRRGRGTGARSRTIPPGGLFVQPAGRTLSVELGGRLDTIHAYLSDDALRDANGGRPVELSEELGATDPLTEQLLLALAGTVRCWEPSARTYADHLTGMLAAQLVRRHQAPTAPPPTESGPSGLSPRQLAAVRRLMEDRLADPLPIADLAAAASLSRSQFTRQFRASTGRSPHQFLLGLRLERACRLLRTSSDPIADVATRCGFSHQEHLTRVMRARLDTTPAALRRDG</sequence>
<feature type="domain" description="HTH araC/xylS-type" evidence="4">
    <location>
        <begin position="192"/>
        <end position="290"/>
    </location>
</feature>
<keyword evidence="6" id="KW-1185">Reference proteome</keyword>
<evidence type="ECO:0000259" key="4">
    <source>
        <dbReference type="PROSITE" id="PS01124"/>
    </source>
</evidence>
<evidence type="ECO:0000313" key="6">
    <source>
        <dbReference type="Proteomes" id="UP001596409"/>
    </source>
</evidence>
<dbReference type="SUPFAM" id="SSF46689">
    <property type="entry name" value="Homeodomain-like"/>
    <property type="match status" value="2"/>
</dbReference>
<evidence type="ECO:0000256" key="3">
    <source>
        <dbReference type="ARBA" id="ARBA00023163"/>
    </source>
</evidence>
<gene>
    <name evidence="5" type="ORF">ACFQMH_34445</name>
</gene>
<dbReference type="Pfam" id="PF12833">
    <property type="entry name" value="HTH_18"/>
    <property type="match status" value="1"/>
</dbReference>
<dbReference type="EMBL" id="JBHSYM010000081">
    <property type="protein sequence ID" value="MFC7016703.1"/>
    <property type="molecule type" value="Genomic_DNA"/>
</dbReference>
<comment type="caution">
    <text evidence="5">The sequence shown here is derived from an EMBL/GenBank/DDBJ whole genome shotgun (WGS) entry which is preliminary data.</text>
</comment>
<protein>
    <submittedName>
        <fullName evidence="5">Helix-turn-helix domain-containing protein</fullName>
    </submittedName>
</protein>
<evidence type="ECO:0000256" key="2">
    <source>
        <dbReference type="ARBA" id="ARBA00023125"/>
    </source>
</evidence>
<dbReference type="InterPro" id="IPR009057">
    <property type="entry name" value="Homeodomain-like_sf"/>
</dbReference>
<reference evidence="6" key="1">
    <citation type="journal article" date="2019" name="Int. J. Syst. Evol. Microbiol.">
        <title>The Global Catalogue of Microorganisms (GCM) 10K type strain sequencing project: providing services to taxonomists for standard genome sequencing and annotation.</title>
        <authorList>
            <consortium name="The Broad Institute Genomics Platform"/>
            <consortium name="The Broad Institute Genome Sequencing Center for Infectious Disease"/>
            <person name="Wu L."/>
            <person name="Ma J."/>
        </authorList>
    </citation>
    <scope>NUCLEOTIDE SEQUENCE [LARGE SCALE GENOMIC DNA]</scope>
    <source>
        <strain evidence="6">JCM 4855</strain>
    </source>
</reference>
<dbReference type="InterPro" id="IPR018060">
    <property type="entry name" value="HTH_AraC"/>
</dbReference>
<dbReference type="InterPro" id="IPR050204">
    <property type="entry name" value="AraC_XylS_family_regulators"/>
</dbReference>
<keyword evidence="2" id="KW-0238">DNA-binding</keyword>
<proteinExistence type="predicted"/>
<evidence type="ECO:0000256" key="1">
    <source>
        <dbReference type="ARBA" id="ARBA00023015"/>
    </source>
</evidence>